<dbReference type="InterPro" id="IPR003594">
    <property type="entry name" value="HATPase_dom"/>
</dbReference>
<dbReference type="Pfam" id="PF02518">
    <property type="entry name" value="HATPase_c"/>
    <property type="match status" value="1"/>
</dbReference>
<evidence type="ECO:0000313" key="13">
    <source>
        <dbReference type="EMBL" id="QNK01854.1"/>
    </source>
</evidence>
<dbReference type="PANTHER" id="PTHR44936:SF10">
    <property type="entry name" value="SENSOR PROTEIN RSTB"/>
    <property type="match status" value="1"/>
</dbReference>
<dbReference type="GO" id="GO:0000155">
    <property type="term" value="F:phosphorelay sensor kinase activity"/>
    <property type="evidence" value="ECO:0007669"/>
    <property type="project" value="InterPro"/>
</dbReference>
<keyword evidence="4" id="KW-1003">Cell membrane</keyword>
<organism evidence="13 14">
    <name type="scientific">Dyella telluris</name>
    <dbReference type="NCBI Taxonomy" id="2763498"/>
    <lineage>
        <taxon>Bacteria</taxon>
        <taxon>Pseudomonadati</taxon>
        <taxon>Pseudomonadota</taxon>
        <taxon>Gammaproteobacteria</taxon>
        <taxon>Lysobacterales</taxon>
        <taxon>Rhodanobacteraceae</taxon>
        <taxon>Dyella</taxon>
    </lineage>
</organism>
<dbReference type="InterPro" id="IPR036097">
    <property type="entry name" value="HisK_dim/P_sf"/>
</dbReference>
<dbReference type="InterPro" id="IPR050980">
    <property type="entry name" value="2C_sensor_his_kinase"/>
</dbReference>
<dbReference type="GO" id="GO:0005886">
    <property type="term" value="C:plasma membrane"/>
    <property type="evidence" value="ECO:0007669"/>
    <property type="project" value="UniProtKB-SubCell"/>
</dbReference>
<dbReference type="SMART" id="SM00304">
    <property type="entry name" value="HAMP"/>
    <property type="match status" value="1"/>
</dbReference>
<dbReference type="SUPFAM" id="SSF47384">
    <property type="entry name" value="Homodimeric domain of signal transducing histidine kinase"/>
    <property type="match status" value="1"/>
</dbReference>
<evidence type="ECO:0000256" key="8">
    <source>
        <dbReference type="ARBA" id="ARBA00022777"/>
    </source>
</evidence>
<protein>
    <recommendedName>
        <fullName evidence="3">histidine kinase</fullName>
        <ecNumber evidence="3">2.7.13.3</ecNumber>
    </recommendedName>
</protein>
<evidence type="ECO:0000256" key="1">
    <source>
        <dbReference type="ARBA" id="ARBA00000085"/>
    </source>
</evidence>
<evidence type="ECO:0000256" key="5">
    <source>
        <dbReference type="ARBA" id="ARBA00022553"/>
    </source>
</evidence>
<dbReference type="SUPFAM" id="SSF55874">
    <property type="entry name" value="ATPase domain of HSP90 chaperone/DNA topoisomerase II/histidine kinase"/>
    <property type="match status" value="1"/>
</dbReference>
<keyword evidence="6" id="KW-0808">Transferase</keyword>
<dbReference type="Pfam" id="PF00512">
    <property type="entry name" value="HisKA"/>
    <property type="match status" value="1"/>
</dbReference>
<keyword evidence="14" id="KW-1185">Reference proteome</keyword>
<dbReference type="Gene3D" id="1.10.8.500">
    <property type="entry name" value="HAMP domain in histidine kinase"/>
    <property type="match status" value="1"/>
</dbReference>
<feature type="domain" description="Histidine kinase" evidence="11">
    <location>
        <begin position="130"/>
        <end position="328"/>
    </location>
</feature>
<dbReference type="InterPro" id="IPR004358">
    <property type="entry name" value="Sig_transdc_His_kin-like_C"/>
</dbReference>
<dbReference type="CDD" id="cd06225">
    <property type="entry name" value="HAMP"/>
    <property type="match status" value="1"/>
</dbReference>
<dbReference type="PROSITE" id="PS50109">
    <property type="entry name" value="HIS_KIN"/>
    <property type="match status" value="1"/>
</dbReference>
<dbReference type="SUPFAM" id="SSF158472">
    <property type="entry name" value="HAMP domain-like"/>
    <property type="match status" value="1"/>
</dbReference>
<dbReference type="EC" id="2.7.13.3" evidence="3"/>
<keyword evidence="9" id="KW-0067">ATP-binding</keyword>
<reference evidence="13 14" key="1">
    <citation type="submission" date="2020-08" db="EMBL/GenBank/DDBJ databases">
        <title>Dyella sp. G9 isolated from forest soil.</title>
        <authorList>
            <person name="Fu J."/>
            <person name="Qiu L."/>
        </authorList>
    </citation>
    <scope>NUCLEOTIDE SEQUENCE [LARGE SCALE GENOMIC DNA]</scope>
    <source>
        <strain evidence="13 14">G9</strain>
    </source>
</reference>
<keyword evidence="7" id="KW-0547">Nucleotide-binding</keyword>
<dbReference type="CDD" id="cd00082">
    <property type="entry name" value="HisKA"/>
    <property type="match status" value="1"/>
</dbReference>
<evidence type="ECO:0000256" key="10">
    <source>
        <dbReference type="SAM" id="Phobius"/>
    </source>
</evidence>
<evidence type="ECO:0000256" key="6">
    <source>
        <dbReference type="ARBA" id="ARBA00022679"/>
    </source>
</evidence>
<evidence type="ECO:0000256" key="7">
    <source>
        <dbReference type="ARBA" id="ARBA00022741"/>
    </source>
</evidence>
<dbReference type="AlphaFoldDB" id="A0A7G8Q4Z6"/>
<evidence type="ECO:0000259" key="11">
    <source>
        <dbReference type="PROSITE" id="PS50109"/>
    </source>
</evidence>
<proteinExistence type="predicted"/>
<dbReference type="CDD" id="cd00075">
    <property type="entry name" value="HATPase"/>
    <property type="match status" value="1"/>
</dbReference>
<sequence length="330" mass="36435">MYLPRPRTDMSRLYLRFYLTVLASLLAFALILLVLWHLDGGGPVSHRVSTLMALPLVAVIVSITAYPITRRLTRRLERLQSAVELLGAGNLASRVTVEGNDEVARLAISFNRAAGRIEELIGAHKTLLANASHELRTPLTRIRLSVDLIANVAEQECKRGLEQDIAELDHLIDEILLASRLDAIVEADIDEEVDLLGLAAEECARYDDVQVEGVPIVVRGDARLLRRLLRNLLDNAMRYGAPPVAVNISENDAVAEIVVHDHGRIIPPHLSGRLFEPFYRRPDTVHHSGAGLGLALVSQIAKRHRGTAHYREAPDSGNCFCVTLPTSPHQ</sequence>
<feature type="transmembrane region" description="Helical" evidence="10">
    <location>
        <begin position="48"/>
        <end position="68"/>
    </location>
</feature>
<dbReference type="Gene3D" id="1.10.287.130">
    <property type="match status" value="1"/>
</dbReference>
<dbReference type="SMART" id="SM00387">
    <property type="entry name" value="HATPase_c"/>
    <property type="match status" value="1"/>
</dbReference>
<comment type="subcellular location">
    <subcellularLocation>
        <location evidence="2">Cell membrane</location>
        <topology evidence="2">Multi-pass membrane protein</topology>
    </subcellularLocation>
</comment>
<dbReference type="GO" id="GO:0005524">
    <property type="term" value="F:ATP binding"/>
    <property type="evidence" value="ECO:0007669"/>
    <property type="project" value="UniProtKB-KW"/>
</dbReference>
<dbReference type="PANTHER" id="PTHR44936">
    <property type="entry name" value="SENSOR PROTEIN CREC"/>
    <property type="match status" value="1"/>
</dbReference>
<evidence type="ECO:0000256" key="2">
    <source>
        <dbReference type="ARBA" id="ARBA00004651"/>
    </source>
</evidence>
<evidence type="ECO:0000313" key="14">
    <source>
        <dbReference type="Proteomes" id="UP000515873"/>
    </source>
</evidence>
<dbReference type="InterPro" id="IPR005467">
    <property type="entry name" value="His_kinase_dom"/>
</dbReference>
<dbReference type="InterPro" id="IPR003661">
    <property type="entry name" value="HisK_dim/P_dom"/>
</dbReference>
<name>A0A7G8Q4Z6_9GAMM</name>
<dbReference type="InterPro" id="IPR036890">
    <property type="entry name" value="HATPase_C_sf"/>
</dbReference>
<dbReference type="SMART" id="SM00388">
    <property type="entry name" value="HisKA"/>
    <property type="match status" value="1"/>
</dbReference>
<evidence type="ECO:0000256" key="3">
    <source>
        <dbReference type="ARBA" id="ARBA00012438"/>
    </source>
</evidence>
<dbReference type="KEGG" id="dtl:H8F01_01350"/>
<dbReference type="Gene3D" id="3.30.565.10">
    <property type="entry name" value="Histidine kinase-like ATPase, C-terminal domain"/>
    <property type="match status" value="1"/>
</dbReference>
<evidence type="ECO:0000256" key="9">
    <source>
        <dbReference type="ARBA" id="ARBA00022840"/>
    </source>
</evidence>
<comment type="catalytic activity">
    <reaction evidence="1">
        <text>ATP + protein L-histidine = ADP + protein N-phospho-L-histidine.</text>
        <dbReference type="EC" id="2.7.13.3"/>
    </reaction>
</comment>
<keyword evidence="8 13" id="KW-0418">Kinase</keyword>
<dbReference type="InterPro" id="IPR003660">
    <property type="entry name" value="HAMP_dom"/>
</dbReference>
<feature type="transmembrane region" description="Helical" evidence="10">
    <location>
        <begin position="13"/>
        <end position="36"/>
    </location>
</feature>
<evidence type="ECO:0000256" key="4">
    <source>
        <dbReference type="ARBA" id="ARBA00022475"/>
    </source>
</evidence>
<keyword evidence="5" id="KW-0597">Phosphoprotein</keyword>
<dbReference type="Pfam" id="PF00672">
    <property type="entry name" value="HAMP"/>
    <property type="match status" value="1"/>
</dbReference>
<dbReference type="EMBL" id="CP060412">
    <property type="protein sequence ID" value="QNK01854.1"/>
    <property type="molecule type" value="Genomic_DNA"/>
</dbReference>
<feature type="domain" description="HAMP" evidence="12">
    <location>
        <begin position="70"/>
        <end position="122"/>
    </location>
</feature>
<dbReference type="PROSITE" id="PS50885">
    <property type="entry name" value="HAMP"/>
    <property type="match status" value="1"/>
</dbReference>
<evidence type="ECO:0000259" key="12">
    <source>
        <dbReference type="PROSITE" id="PS50885"/>
    </source>
</evidence>
<keyword evidence="10" id="KW-1133">Transmembrane helix</keyword>
<accession>A0A7G8Q4Z6</accession>
<gene>
    <name evidence="13" type="ORF">H8F01_01350</name>
</gene>
<dbReference type="PRINTS" id="PR00344">
    <property type="entry name" value="BCTRLSENSOR"/>
</dbReference>
<dbReference type="Proteomes" id="UP000515873">
    <property type="component" value="Chromosome"/>
</dbReference>
<keyword evidence="10" id="KW-0812">Transmembrane</keyword>
<keyword evidence="10" id="KW-0472">Membrane</keyword>